<dbReference type="NCBIfam" id="TIGR00072">
    <property type="entry name" value="hydrog_prot"/>
    <property type="match status" value="1"/>
</dbReference>
<evidence type="ECO:0000256" key="4">
    <source>
        <dbReference type="ARBA" id="ARBA00022801"/>
    </source>
</evidence>
<gene>
    <name evidence="5" type="ORF">B843_05540</name>
</gene>
<dbReference type="PANTHER" id="PTHR30302:SF1">
    <property type="entry name" value="HYDROGENASE 2 MATURATION PROTEASE"/>
    <property type="match status" value="1"/>
</dbReference>
<dbReference type="STRING" id="1224164.B843_05540"/>
<dbReference type="InterPro" id="IPR000671">
    <property type="entry name" value="Peptidase_A31"/>
</dbReference>
<proteinExistence type="inferred from homology"/>
<evidence type="ECO:0000256" key="1">
    <source>
        <dbReference type="ARBA" id="ARBA00006814"/>
    </source>
</evidence>
<dbReference type="HOGENOM" id="CLU_099037_0_0_11"/>
<sequence length="153" mass="15890">MDGITVIGIGNPIMTDDGVGLAVLAKLVDAKVPGVKYIDGGTSGMEILPDIQDATRLLVLDGIKDPDEPPGTVLVLEGDQLPRLRKSALSPHQVGLLDLLSTARLLGSEPEEVVVVGVVAQDVELHVGMTEKVAAAVPVAVDKAKKVLASWTS</sequence>
<evidence type="ECO:0000313" key="6">
    <source>
        <dbReference type="Proteomes" id="UP000019222"/>
    </source>
</evidence>
<dbReference type="GO" id="GO:0016485">
    <property type="term" value="P:protein processing"/>
    <property type="evidence" value="ECO:0007669"/>
    <property type="project" value="TreeGrafter"/>
</dbReference>
<keyword evidence="2 5" id="KW-0645">Protease</keyword>
<evidence type="ECO:0000313" key="5">
    <source>
        <dbReference type="EMBL" id="AHI22493.1"/>
    </source>
</evidence>
<dbReference type="EMBL" id="CP004353">
    <property type="protein sequence ID" value="AHI22493.1"/>
    <property type="molecule type" value="Genomic_DNA"/>
</dbReference>
<comment type="similarity">
    <text evidence="1">Belongs to the peptidase A31 family.</text>
</comment>
<dbReference type="eggNOG" id="COG0680">
    <property type="taxonomic scope" value="Bacteria"/>
</dbReference>
<protein>
    <submittedName>
        <fullName evidence="5">Hydrogenase 2 maturation protease</fullName>
    </submittedName>
</protein>
<dbReference type="InterPro" id="IPR023430">
    <property type="entry name" value="Pept_HybD-like_dom_sf"/>
</dbReference>
<accession>W5Y7M1</accession>
<dbReference type="Pfam" id="PF01750">
    <property type="entry name" value="HycI"/>
    <property type="match status" value="1"/>
</dbReference>
<evidence type="ECO:0000256" key="2">
    <source>
        <dbReference type="ARBA" id="ARBA00022670"/>
    </source>
</evidence>
<name>W5Y7M1_9CORY</name>
<dbReference type="SUPFAM" id="SSF53163">
    <property type="entry name" value="HybD-like"/>
    <property type="match status" value="1"/>
</dbReference>
<dbReference type="AlphaFoldDB" id="W5Y7M1"/>
<organism evidence="5 6">
    <name type="scientific">Corynebacterium vitaeruminis DSM 20294</name>
    <dbReference type="NCBI Taxonomy" id="1224164"/>
    <lineage>
        <taxon>Bacteria</taxon>
        <taxon>Bacillati</taxon>
        <taxon>Actinomycetota</taxon>
        <taxon>Actinomycetes</taxon>
        <taxon>Mycobacteriales</taxon>
        <taxon>Corynebacteriaceae</taxon>
        <taxon>Corynebacterium</taxon>
    </lineage>
</organism>
<keyword evidence="4" id="KW-0378">Hydrolase</keyword>
<dbReference type="PRINTS" id="PR00446">
    <property type="entry name" value="HYDRGNUPTAKE"/>
</dbReference>
<evidence type="ECO:0000256" key="3">
    <source>
        <dbReference type="ARBA" id="ARBA00022750"/>
    </source>
</evidence>
<reference evidence="5 6" key="1">
    <citation type="submission" date="2013-02" db="EMBL/GenBank/DDBJ databases">
        <title>The complete genome sequence of Corynebacterium vitaeruminis DSM 20294.</title>
        <authorList>
            <person name="Ruckert C."/>
            <person name="Albersmeier A."/>
            <person name="Kalinowski J."/>
        </authorList>
    </citation>
    <scope>NUCLEOTIDE SEQUENCE [LARGE SCALE GENOMIC DNA]</scope>
    <source>
        <strain evidence="6">ATCC 10234</strain>
    </source>
</reference>
<dbReference type="PANTHER" id="PTHR30302">
    <property type="entry name" value="HYDROGENASE 1 MATURATION PROTEASE"/>
    <property type="match status" value="1"/>
</dbReference>
<keyword evidence="3" id="KW-0064">Aspartyl protease</keyword>
<dbReference type="PATRIC" id="fig|1224164.3.peg.1106"/>
<dbReference type="GO" id="GO:0004190">
    <property type="term" value="F:aspartic-type endopeptidase activity"/>
    <property type="evidence" value="ECO:0007669"/>
    <property type="project" value="UniProtKB-KW"/>
</dbReference>
<keyword evidence="6" id="KW-1185">Reference proteome</keyword>
<dbReference type="KEGG" id="cvt:B843_05540"/>
<dbReference type="Proteomes" id="UP000019222">
    <property type="component" value="Chromosome"/>
</dbReference>
<dbReference type="Gene3D" id="3.40.50.1450">
    <property type="entry name" value="HybD-like"/>
    <property type="match status" value="1"/>
</dbReference>
<dbReference type="GO" id="GO:0008047">
    <property type="term" value="F:enzyme activator activity"/>
    <property type="evidence" value="ECO:0007669"/>
    <property type="project" value="InterPro"/>
</dbReference>